<dbReference type="InterPro" id="IPR029068">
    <property type="entry name" value="Glyas_Bleomycin-R_OHBP_Dase"/>
</dbReference>
<protein>
    <submittedName>
        <fullName evidence="2">Glyoxalase/bleomycin resistance/extradiol dioxygenase family protein</fullName>
    </submittedName>
</protein>
<keyword evidence="2" id="KW-0223">Dioxygenase</keyword>
<gene>
    <name evidence="2" type="ORF">H9853_04185</name>
</gene>
<dbReference type="InterPro" id="IPR053863">
    <property type="entry name" value="Glyoxy/Ble-like_N"/>
</dbReference>
<dbReference type="EMBL" id="DXEZ01000118">
    <property type="protein sequence ID" value="HIX54200.1"/>
    <property type="molecule type" value="Genomic_DNA"/>
</dbReference>
<comment type="caution">
    <text evidence="2">The sequence shown here is derived from an EMBL/GenBank/DDBJ whole genome shotgun (WGS) entry which is preliminary data.</text>
</comment>
<sequence length="76" mass="8656">MEKQVFINLPVKDVNRSMTFYHALGFILNPDFSDEQGKCMKWGENIFLMLLSPAKFSSFSNKPIADTKSFIAGLYS</sequence>
<accession>A0A9D1W7S9</accession>
<proteinExistence type="predicted"/>
<organism evidence="2 3">
    <name type="scientific">Candidatus Sphingobacterium stercoripullorum</name>
    <dbReference type="NCBI Taxonomy" id="2838759"/>
    <lineage>
        <taxon>Bacteria</taxon>
        <taxon>Pseudomonadati</taxon>
        <taxon>Bacteroidota</taxon>
        <taxon>Sphingobacteriia</taxon>
        <taxon>Sphingobacteriales</taxon>
        <taxon>Sphingobacteriaceae</taxon>
        <taxon>Sphingobacterium</taxon>
    </lineage>
</organism>
<dbReference type="Gene3D" id="3.10.180.10">
    <property type="entry name" value="2,3-Dihydroxybiphenyl 1,2-Dioxygenase, domain 1"/>
    <property type="match status" value="1"/>
</dbReference>
<reference evidence="2" key="2">
    <citation type="submission" date="2021-04" db="EMBL/GenBank/DDBJ databases">
        <authorList>
            <person name="Gilroy R."/>
        </authorList>
    </citation>
    <scope>NUCLEOTIDE SEQUENCE</scope>
    <source>
        <strain evidence="2">1719</strain>
    </source>
</reference>
<dbReference type="SUPFAM" id="SSF54593">
    <property type="entry name" value="Glyoxalase/Bleomycin resistance protein/Dihydroxybiphenyl dioxygenase"/>
    <property type="match status" value="1"/>
</dbReference>
<evidence type="ECO:0000313" key="3">
    <source>
        <dbReference type="Proteomes" id="UP000824156"/>
    </source>
</evidence>
<dbReference type="Proteomes" id="UP000824156">
    <property type="component" value="Unassembled WGS sequence"/>
</dbReference>
<dbReference type="PANTHER" id="PTHR36503:SF2">
    <property type="entry name" value="BLR2408 PROTEIN"/>
    <property type="match status" value="1"/>
</dbReference>
<reference evidence="2" key="1">
    <citation type="journal article" date="2021" name="PeerJ">
        <title>Extensive microbial diversity within the chicken gut microbiome revealed by metagenomics and culture.</title>
        <authorList>
            <person name="Gilroy R."/>
            <person name="Ravi A."/>
            <person name="Getino M."/>
            <person name="Pursley I."/>
            <person name="Horton D.L."/>
            <person name="Alikhan N.F."/>
            <person name="Baker D."/>
            <person name="Gharbi K."/>
            <person name="Hall N."/>
            <person name="Watson M."/>
            <person name="Adriaenssens E.M."/>
            <person name="Foster-Nyarko E."/>
            <person name="Jarju S."/>
            <person name="Secka A."/>
            <person name="Antonio M."/>
            <person name="Oren A."/>
            <person name="Chaudhuri R.R."/>
            <person name="La Ragione R."/>
            <person name="Hildebrand F."/>
            <person name="Pallen M.J."/>
        </authorList>
    </citation>
    <scope>NUCLEOTIDE SEQUENCE</scope>
    <source>
        <strain evidence="2">1719</strain>
    </source>
</reference>
<evidence type="ECO:0000259" key="1">
    <source>
        <dbReference type="Pfam" id="PF22677"/>
    </source>
</evidence>
<evidence type="ECO:0000313" key="2">
    <source>
        <dbReference type="EMBL" id="HIX54200.1"/>
    </source>
</evidence>
<feature type="domain" description="Glyoxalase/Bleomycin resistance-like N-terminal" evidence="1">
    <location>
        <begin position="5"/>
        <end position="34"/>
    </location>
</feature>
<dbReference type="AlphaFoldDB" id="A0A9D1W7S9"/>
<dbReference type="Pfam" id="PF22677">
    <property type="entry name" value="Ble-like_N"/>
    <property type="match status" value="1"/>
</dbReference>
<feature type="non-terminal residue" evidence="2">
    <location>
        <position position="76"/>
    </location>
</feature>
<dbReference type="GO" id="GO:0051213">
    <property type="term" value="F:dioxygenase activity"/>
    <property type="evidence" value="ECO:0007669"/>
    <property type="project" value="UniProtKB-KW"/>
</dbReference>
<name>A0A9D1W7S9_9SPHI</name>
<keyword evidence="2" id="KW-0560">Oxidoreductase</keyword>
<dbReference type="PANTHER" id="PTHR36503">
    <property type="entry name" value="BLR2520 PROTEIN"/>
    <property type="match status" value="1"/>
</dbReference>